<dbReference type="AlphaFoldDB" id="A0AA38HJW1"/>
<dbReference type="Proteomes" id="UP001168821">
    <property type="component" value="Unassembled WGS sequence"/>
</dbReference>
<keyword evidence="1 3" id="KW-0853">WD repeat</keyword>
<keyword evidence="2" id="KW-0677">Repeat</keyword>
<dbReference type="InterPro" id="IPR015943">
    <property type="entry name" value="WD40/YVTN_repeat-like_dom_sf"/>
</dbReference>
<reference evidence="4" key="1">
    <citation type="journal article" date="2023" name="G3 (Bethesda)">
        <title>Whole genome assemblies of Zophobas morio and Tenebrio molitor.</title>
        <authorList>
            <person name="Kaur S."/>
            <person name="Stinson S.A."/>
            <person name="diCenzo G.C."/>
        </authorList>
    </citation>
    <scope>NUCLEOTIDE SEQUENCE</scope>
    <source>
        <strain evidence="4">QUZm001</strain>
    </source>
</reference>
<dbReference type="SUPFAM" id="SSF50978">
    <property type="entry name" value="WD40 repeat-like"/>
    <property type="match status" value="1"/>
</dbReference>
<dbReference type="Pfam" id="PF00400">
    <property type="entry name" value="WD40"/>
    <property type="match status" value="1"/>
</dbReference>
<evidence type="ECO:0000313" key="5">
    <source>
        <dbReference type="Proteomes" id="UP001168821"/>
    </source>
</evidence>
<keyword evidence="5" id="KW-1185">Reference proteome</keyword>
<dbReference type="Gene3D" id="2.130.10.10">
    <property type="entry name" value="YVTN repeat-like/Quinoprotein amine dehydrogenase"/>
    <property type="match status" value="2"/>
</dbReference>
<dbReference type="InterPro" id="IPR001680">
    <property type="entry name" value="WD40_rpt"/>
</dbReference>
<feature type="repeat" description="WD" evidence="3">
    <location>
        <begin position="205"/>
        <end position="246"/>
    </location>
</feature>
<dbReference type="PROSITE" id="PS50082">
    <property type="entry name" value="WD_REPEATS_2"/>
    <property type="match status" value="2"/>
</dbReference>
<dbReference type="InterPro" id="IPR036322">
    <property type="entry name" value="WD40_repeat_dom_sf"/>
</dbReference>
<protein>
    <recommendedName>
        <fullName evidence="6">WD40 repeat-like protein</fullName>
    </recommendedName>
</protein>
<evidence type="ECO:0000313" key="4">
    <source>
        <dbReference type="EMBL" id="KAJ3634467.1"/>
    </source>
</evidence>
<evidence type="ECO:0000256" key="2">
    <source>
        <dbReference type="ARBA" id="ARBA00022737"/>
    </source>
</evidence>
<dbReference type="GO" id="GO:0006364">
    <property type="term" value="P:rRNA processing"/>
    <property type="evidence" value="ECO:0007669"/>
    <property type="project" value="TreeGrafter"/>
</dbReference>
<dbReference type="Pfam" id="PF25168">
    <property type="entry name" value="Beta-prop_WDR36-Utp21_2nd"/>
    <property type="match status" value="1"/>
</dbReference>
<proteinExistence type="predicted"/>
<dbReference type="PROSITE" id="PS00678">
    <property type="entry name" value="WD_REPEATS_1"/>
    <property type="match status" value="2"/>
</dbReference>
<dbReference type="InterPro" id="IPR019775">
    <property type="entry name" value="WD40_repeat_CS"/>
</dbReference>
<organism evidence="4 5">
    <name type="scientific">Zophobas morio</name>
    <dbReference type="NCBI Taxonomy" id="2755281"/>
    <lineage>
        <taxon>Eukaryota</taxon>
        <taxon>Metazoa</taxon>
        <taxon>Ecdysozoa</taxon>
        <taxon>Arthropoda</taxon>
        <taxon>Hexapoda</taxon>
        <taxon>Insecta</taxon>
        <taxon>Pterygota</taxon>
        <taxon>Neoptera</taxon>
        <taxon>Endopterygota</taxon>
        <taxon>Coleoptera</taxon>
        <taxon>Polyphaga</taxon>
        <taxon>Cucujiformia</taxon>
        <taxon>Tenebrionidae</taxon>
        <taxon>Zophobas</taxon>
    </lineage>
</organism>
<name>A0AA38HJW1_9CUCU</name>
<evidence type="ECO:0008006" key="6">
    <source>
        <dbReference type="Google" id="ProtNLM"/>
    </source>
</evidence>
<comment type="caution">
    <text evidence="4">The sequence shown here is derived from an EMBL/GenBank/DDBJ whole genome shotgun (WGS) entry which is preliminary data.</text>
</comment>
<sequence>MVVSFHQEYGPVTAIAFRTDEHAVLVTASGGRLLFWSLEQRRLISALTEPHCGQVTCVEYLPSQPVLVTIGSDNSIKLSITADDLKFSPIVDFASCAARERDWDNIVTCHLHELEARTWKFADKVIGSHVLKPPFVVETSVIGGEIDIKGARVPSTPSSFNVQHAAVARRVELSACGNFAFIGLSNGQVDKYNMQSGLHRGMYGRPAHSGAIRGICTDATNARVITVCANGKVKFWDFETRKCLGEQNLGAPVAHARLHRPTNMLALVCDNFVVRVYDAETQQLMRTFRGHANRITDVDFSPDGRWLVSASMDGSVRIWDIPSGRLLDAFLVCFPVTSLSFAPTGQYLATSHVDHLGIFLWFS</sequence>
<dbReference type="SMART" id="SM00320">
    <property type="entry name" value="WD40"/>
    <property type="match status" value="6"/>
</dbReference>
<dbReference type="EMBL" id="JALNTZ010000472">
    <property type="protein sequence ID" value="KAJ3634467.1"/>
    <property type="molecule type" value="Genomic_DNA"/>
</dbReference>
<gene>
    <name evidence="4" type="ORF">Zmor_016463</name>
</gene>
<dbReference type="GO" id="GO:0034388">
    <property type="term" value="C:Pwp2p-containing subcomplex of 90S preribosome"/>
    <property type="evidence" value="ECO:0007669"/>
    <property type="project" value="TreeGrafter"/>
</dbReference>
<dbReference type="PANTHER" id="PTHR22840">
    <property type="entry name" value="WD REPEAT-CONTAINING PROTEIN 36"/>
    <property type="match status" value="1"/>
</dbReference>
<accession>A0AA38HJW1</accession>
<evidence type="ECO:0000256" key="1">
    <source>
        <dbReference type="ARBA" id="ARBA00022574"/>
    </source>
</evidence>
<dbReference type="GO" id="GO:0032040">
    <property type="term" value="C:small-subunit processome"/>
    <property type="evidence" value="ECO:0007669"/>
    <property type="project" value="TreeGrafter"/>
</dbReference>
<dbReference type="PANTHER" id="PTHR22840:SF12">
    <property type="entry name" value="WD REPEAT-CONTAINING PROTEIN 36"/>
    <property type="match status" value="1"/>
</dbReference>
<feature type="repeat" description="WD" evidence="3">
    <location>
        <begin position="288"/>
        <end position="329"/>
    </location>
</feature>
<dbReference type="PROSITE" id="PS50294">
    <property type="entry name" value="WD_REPEATS_REGION"/>
    <property type="match status" value="1"/>
</dbReference>
<evidence type="ECO:0000256" key="3">
    <source>
        <dbReference type="PROSITE-ProRule" id="PRU00221"/>
    </source>
</evidence>